<dbReference type="GO" id="GO:0005886">
    <property type="term" value="C:plasma membrane"/>
    <property type="evidence" value="ECO:0007669"/>
    <property type="project" value="TreeGrafter"/>
</dbReference>
<evidence type="ECO:0000256" key="6">
    <source>
        <dbReference type="ARBA" id="ARBA00022527"/>
    </source>
</evidence>
<feature type="signal peptide" evidence="21">
    <location>
        <begin position="1"/>
        <end position="20"/>
    </location>
</feature>
<comment type="subcellular location">
    <subcellularLocation>
        <location evidence="3">Membrane</location>
        <topology evidence="3">Single-pass type I membrane protein</topology>
    </subcellularLocation>
</comment>
<keyword evidence="11 18" id="KW-0547">Nucleotide-binding</keyword>
<protein>
    <recommendedName>
        <fullName evidence="5">receptor protein serine/threonine kinase</fullName>
        <ecNumber evidence="5">2.7.11.30</ecNumber>
    </recommendedName>
</protein>
<evidence type="ECO:0000256" key="8">
    <source>
        <dbReference type="ARBA" id="ARBA00022692"/>
    </source>
</evidence>
<feature type="compositionally biased region" description="Low complexity" evidence="19">
    <location>
        <begin position="581"/>
        <end position="597"/>
    </location>
</feature>
<keyword evidence="17 23" id="KW-0675">Receptor</keyword>
<sequence length="623" mass="68856">MKWIHHIACLLVYCASLSRAFICHVHLADESWSELKRLERNLSGGPRRPPIPRNAVECGSSPFGDKPCFTVFSATDFSNSSTFKIESAGCWSADNRLPSISDCSSPDCSSVNHNLVSAAAASALGFCCCTGHLCNRRVALITAQPPTEEEEDVSGHDKDEGKDFYMYLAVILISGAALSLLGLLFLILGLCQKQQQYPAKQLYRQTCSETVQTNLGQLDISPTKLLLNQTTTSDDISLVKLIGQGRYGTVWKGEFNGREVAVKLYKQEHKLYFDNEIEMFRTDLMKHEFIVPFFTGSSRVNKGSSAVEYLLVMAYLPAGSLMHFLKEHSFPFAQLVQLASSAAGALAFLHTELRRGEGASKPAVVHRDFNSRNILVKSDGTCAISDLGFAVKVRGARLFSGQSAELIPDVGTLRYMPPEVLEGSVDLNKCEAALKQVDVYALALVLWEIWSRCVDLCPSAVDPYRMPFEAELGTRPNFEDMRELVSARRHRPVIPPTLDESSRFSGAAETLRQTLEESWDQDSEARLTAANVHMRLKQLGERQAPRHFNLPPLDDTTRGGILPSNPHRTRYSVTGEEHSLSSRTASSPAPAPAVSHPNQYLLNPIAIEVPPRNESSQRLLDGQ</sequence>
<evidence type="ECO:0000256" key="20">
    <source>
        <dbReference type="SAM" id="Phobius"/>
    </source>
</evidence>
<comment type="similarity">
    <text evidence="4">Belongs to the protein kinase superfamily. TKL Ser/Thr protein kinase family. TGFB receptor subfamily.</text>
</comment>
<dbReference type="InterPro" id="IPR000719">
    <property type="entry name" value="Prot_kinase_dom"/>
</dbReference>
<feature type="region of interest" description="Disordered" evidence="19">
    <location>
        <begin position="546"/>
        <end position="597"/>
    </location>
</feature>
<evidence type="ECO:0000256" key="1">
    <source>
        <dbReference type="ARBA" id="ARBA00001936"/>
    </source>
</evidence>
<dbReference type="EMBL" id="KY709768">
    <property type="protein sequence ID" value="AVK72319.1"/>
    <property type="molecule type" value="mRNA"/>
</dbReference>
<dbReference type="InterPro" id="IPR011009">
    <property type="entry name" value="Kinase-like_dom_sf"/>
</dbReference>
<name>A0A2P1DV98_ISOPU</name>
<dbReference type="InterPro" id="IPR000333">
    <property type="entry name" value="TGFB_receptor"/>
</dbReference>
<feature type="chain" id="PRO_5015120358" description="receptor protein serine/threonine kinase" evidence="21">
    <location>
        <begin position="21"/>
        <end position="623"/>
    </location>
</feature>
<keyword evidence="9" id="KW-0479">Metal-binding</keyword>
<reference evidence="23" key="1">
    <citation type="journal article" date="2018" name="Nature">
        <title>Convergent evolution of bilaterian nerve cords.</title>
        <authorList>
            <person name="Martin-Duran J.M."/>
            <person name="Pang K."/>
            <person name="Borve A."/>
            <person name="Le H.S."/>
            <person name="Furu A."/>
            <person name="Cannon J.T."/>
            <person name="Jondelius U."/>
            <person name="Hejnol A."/>
        </authorList>
    </citation>
    <scope>NUCLEOTIDE SEQUENCE</scope>
</reference>
<dbReference type="GO" id="GO:0030509">
    <property type="term" value="P:BMP signaling pathway"/>
    <property type="evidence" value="ECO:0007669"/>
    <property type="project" value="TreeGrafter"/>
</dbReference>
<evidence type="ECO:0000256" key="14">
    <source>
        <dbReference type="ARBA" id="ARBA00022842"/>
    </source>
</evidence>
<evidence type="ECO:0000256" key="18">
    <source>
        <dbReference type="PROSITE-ProRule" id="PRU10141"/>
    </source>
</evidence>
<keyword evidence="8 20" id="KW-0812">Transmembrane</keyword>
<dbReference type="AlphaFoldDB" id="A0A2P1DV98"/>
<evidence type="ECO:0000256" key="13">
    <source>
        <dbReference type="ARBA" id="ARBA00022840"/>
    </source>
</evidence>
<evidence type="ECO:0000256" key="10">
    <source>
        <dbReference type="ARBA" id="ARBA00022729"/>
    </source>
</evidence>
<keyword evidence="16 20" id="KW-0472">Membrane</keyword>
<evidence type="ECO:0000256" key="4">
    <source>
        <dbReference type="ARBA" id="ARBA00009605"/>
    </source>
</evidence>
<dbReference type="SUPFAM" id="SSF57302">
    <property type="entry name" value="Snake toxin-like"/>
    <property type="match status" value="1"/>
</dbReference>
<dbReference type="PROSITE" id="PS50011">
    <property type="entry name" value="PROTEIN_KINASE_DOM"/>
    <property type="match status" value="1"/>
</dbReference>
<dbReference type="SUPFAM" id="SSF56112">
    <property type="entry name" value="Protein kinase-like (PK-like)"/>
    <property type="match status" value="1"/>
</dbReference>
<dbReference type="PANTHER" id="PTHR23255">
    <property type="entry name" value="TRANSFORMING GROWTH FACTOR-BETA RECEPTOR TYPE I AND II"/>
    <property type="match status" value="1"/>
</dbReference>
<dbReference type="PANTHER" id="PTHR23255:SF100">
    <property type="entry name" value="RECEPTOR PROTEIN SERINE_THREONINE KINASE"/>
    <property type="match status" value="1"/>
</dbReference>
<dbReference type="GO" id="GO:0005024">
    <property type="term" value="F:transforming growth factor beta receptor activity"/>
    <property type="evidence" value="ECO:0007669"/>
    <property type="project" value="TreeGrafter"/>
</dbReference>
<evidence type="ECO:0000313" key="23">
    <source>
        <dbReference type="EMBL" id="AVK72319.1"/>
    </source>
</evidence>
<dbReference type="Gene3D" id="2.10.60.10">
    <property type="entry name" value="CD59"/>
    <property type="match status" value="1"/>
</dbReference>
<evidence type="ECO:0000256" key="3">
    <source>
        <dbReference type="ARBA" id="ARBA00004479"/>
    </source>
</evidence>
<dbReference type="InterPro" id="IPR001245">
    <property type="entry name" value="Ser-Thr/Tyr_kinase_cat_dom"/>
</dbReference>
<comment type="cofactor">
    <cofactor evidence="2">
        <name>Mg(2+)</name>
        <dbReference type="ChEBI" id="CHEBI:18420"/>
    </cofactor>
</comment>
<dbReference type="InterPro" id="IPR045860">
    <property type="entry name" value="Snake_toxin-like_sf"/>
</dbReference>
<feature type="domain" description="Protein kinase" evidence="22">
    <location>
        <begin position="236"/>
        <end position="536"/>
    </location>
</feature>
<dbReference type="PROSITE" id="PS00107">
    <property type="entry name" value="PROTEIN_KINASE_ATP"/>
    <property type="match status" value="1"/>
</dbReference>
<evidence type="ECO:0000256" key="21">
    <source>
        <dbReference type="SAM" id="SignalP"/>
    </source>
</evidence>
<feature type="transmembrane region" description="Helical" evidence="20">
    <location>
        <begin position="164"/>
        <end position="191"/>
    </location>
</feature>
<dbReference type="EC" id="2.7.11.30" evidence="5"/>
<keyword evidence="14" id="KW-0460">Magnesium</keyword>
<evidence type="ECO:0000259" key="22">
    <source>
        <dbReference type="PROSITE" id="PS50011"/>
    </source>
</evidence>
<proteinExistence type="evidence at transcript level"/>
<evidence type="ECO:0000256" key="19">
    <source>
        <dbReference type="SAM" id="MobiDB-lite"/>
    </source>
</evidence>
<dbReference type="Pfam" id="PF07714">
    <property type="entry name" value="PK_Tyr_Ser-Thr"/>
    <property type="match status" value="1"/>
</dbReference>
<evidence type="ECO:0000256" key="9">
    <source>
        <dbReference type="ARBA" id="ARBA00022723"/>
    </source>
</evidence>
<evidence type="ECO:0000256" key="17">
    <source>
        <dbReference type="ARBA" id="ARBA00023170"/>
    </source>
</evidence>
<dbReference type="GO" id="GO:0043235">
    <property type="term" value="C:receptor complex"/>
    <property type="evidence" value="ECO:0007669"/>
    <property type="project" value="TreeGrafter"/>
</dbReference>
<dbReference type="GO" id="GO:0005524">
    <property type="term" value="F:ATP binding"/>
    <property type="evidence" value="ECO:0007669"/>
    <property type="project" value="UniProtKB-UniRule"/>
</dbReference>
<keyword evidence="6" id="KW-0723">Serine/threonine-protein kinase</keyword>
<accession>A0A2P1DV98</accession>
<organism evidence="23">
    <name type="scientific">Isodiametra pulchra</name>
    <name type="common">Acoelomorph flatworm</name>
    <name type="synonym">Convoluta pulchra</name>
    <dbReference type="NCBI Taxonomy" id="504439"/>
    <lineage>
        <taxon>Eukaryota</taxon>
        <taxon>Metazoa</taxon>
        <taxon>Xenacoelomorpha</taxon>
        <taxon>Acoelomorpha</taxon>
        <taxon>Acoela</taxon>
        <taxon>Isodiametridae</taxon>
        <taxon>Isodiametra</taxon>
    </lineage>
</organism>
<evidence type="ECO:0000256" key="15">
    <source>
        <dbReference type="ARBA" id="ARBA00022989"/>
    </source>
</evidence>
<feature type="binding site" evidence="18">
    <location>
        <position position="263"/>
    </location>
    <ligand>
        <name>ATP</name>
        <dbReference type="ChEBI" id="CHEBI:30616"/>
    </ligand>
</feature>
<evidence type="ECO:0000256" key="16">
    <source>
        <dbReference type="ARBA" id="ARBA00023136"/>
    </source>
</evidence>
<keyword evidence="12" id="KW-0418">Kinase</keyword>
<evidence type="ECO:0000256" key="2">
    <source>
        <dbReference type="ARBA" id="ARBA00001946"/>
    </source>
</evidence>
<keyword evidence="15 20" id="KW-1133">Transmembrane helix</keyword>
<dbReference type="InterPro" id="IPR017441">
    <property type="entry name" value="Protein_kinase_ATP_BS"/>
</dbReference>
<comment type="cofactor">
    <cofactor evidence="1">
        <name>Mn(2+)</name>
        <dbReference type="ChEBI" id="CHEBI:29035"/>
    </cofactor>
</comment>
<evidence type="ECO:0000256" key="12">
    <source>
        <dbReference type="ARBA" id="ARBA00022777"/>
    </source>
</evidence>
<evidence type="ECO:0000256" key="11">
    <source>
        <dbReference type="ARBA" id="ARBA00022741"/>
    </source>
</evidence>
<keyword evidence="7" id="KW-0808">Transferase</keyword>
<evidence type="ECO:0000256" key="5">
    <source>
        <dbReference type="ARBA" id="ARBA00012401"/>
    </source>
</evidence>
<dbReference type="Gene3D" id="1.10.510.10">
    <property type="entry name" value="Transferase(Phosphotransferase) domain 1"/>
    <property type="match status" value="1"/>
</dbReference>
<keyword evidence="13 18" id="KW-0067">ATP-binding</keyword>
<evidence type="ECO:0000256" key="7">
    <source>
        <dbReference type="ARBA" id="ARBA00022679"/>
    </source>
</evidence>
<keyword evidence="10 21" id="KW-0732">Signal</keyword>
<dbReference type="Gene3D" id="3.30.200.20">
    <property type="entry name" value="Phosphorylase Kinase, domain 1"/>
    <property type="match status" value="1"/>
</dbReference>